<dbReference type="NCBIfam" id="TIGR01409">
    <property type="entry name" value="TAT_signal_seq"/>
    <property type="match status" value="1"/>
</dbReference>
<dbReference type="Proteomes" id="UP000648239">
    <property type="component" value="Unassembled WGS sequence"/>
</dbReference>
<dbReference type="PROSITE" id="PS51318">
    <property type="entry name" value="TAT"/>
    <property type="match status" value="1"/>
</dbReference>
<feature type="non-terminal residue" evidence="4">
    <location>
        <position position="268"/>
    </location>
</feature>
<feature type="domain" description="NADP-dependent oxidoreductase" evidence="3">
    <location>
        <begin position="74"/>
        <end position="241"/>
    </location>
</feature>
<evidence type="ECO:0000313" key="4">
    <source>
        <dbReference type="EMBL" id="MBD3869335.1"/>
    </source>
</evidence>
<dbReference type="PANTHER" id="PTHR43312">
    <property type="entry name" value="D-THREO-ALDOSE 1-DEHYDROGENASE"/>
    <property type="match status" value="1"/>
</dbReference>
<feature type="chain" id="PRO_5035326698" evidence="2">
    <location>
        <begin position="31"/>
        <end position="268"/>
    </location>
</feature>
<dbReference type="Pfam" id="PF00248">
    <property type="entry name" value="Aldo_ket_red"/>
    <property type="match status" value="1"/>
</dbReference>
<dbReference type="InterPro" id="IPR036812">
    <property type="entry name" value="NAD(P)_OxRdtase_dom_sf"/>
</dbReference>
<dbReference type="SUPFAM" id="SSF51430">
    <property type="entry name" value="NAD(P)-linked oxidoreductase"/>
    <property type="match status" value="1"/>
</dbReference>
<proteinExistence type="predicted"/>
<gene>
    <name evidence="4" type="ORF">IFK94_14535</name>
</gene>
<sequence>MKKKDGTSRRNFLKTAAISGAGLGMTGSFAAAATPEAEKTPPTPAAKVPRKTLGSTGEKVPILVLGCAQRFDDKYDKILHRAYKSGVDYLDTAHVYADGWSHKTIVPFLEQIGDRKKIWITSKFPAKPGDVPGFEKGLDTCLSELQTDYLDLFFMHALNDPKHLDPEYIKMGEGMRKSKKTRFFGFSCHGDRMVELLNKAAEVGGIDAIMFRYSFAQYGDLELNKAIDALKKQGVGLIAMKTQDSVPKDQAEVVQFKSKDFNLAQAKL</sequence>
<evidence type="ECO:0000313" key="5">
    <source>
        <dbReference type="Proteomes" id="UP000648239"/>
    </source>
</evidence>
<dbReference type="EMBL" id="JACXWD010000076">
    <property type="protein sequence ID" value="MBD3869335.1"/>
    <property type="molecule type" value="Genomic_DNA"/>
</dbReference>
<evidence type="ECO:0000256" key="2">
    <source>
        <dbReference type="SAM" id="SignalP"/>
    </source>
</evidence>
<dbReference type="InterPro" id="IPR019546">
    <property type="entry name" value="TAT_signal_bac_arc"/>
</dbReference>
<dbReference type="AlphaFoldDB" id="A0A8J6Y8Q6"/>
<dbReference type="InterPro" id="IPR053135">
    <property type="entry name" value="AKR2_Oxidoreductase"/>
</dbReference>
<protein>
    <submittedName>
        <fullName evidence="4">Aldo/keto reductase</fullName>
    </submittedName>
</protein>
<feature type="region of interest" description="Disordered" evidence="1">
    <location>
        <begin position="32"/>
        <end position="52"/>
    </location>
</feature>
<dbReference type="InterPro" id="IPR006311">
    <property type="entry name" value="TAT_signal"/>
</dbReference>
<evidence type="ECO:0000256" key="1">
    <source>
        <dbReference type="SAM" id="MobiDB-lite"/>
    </source>
</evidence>
<comment type="caution">
    <text evidence="4">The sequence shown here is derived from an EMBL/GenBank/DDBJ whole genome shotgun (WGS) entry which is preliminary data.</text>
</comment>
<feature type="signal peptide" evidence="2">
    <location>
        <begin position="1"/>
        <end position="30"/>
    </location>
</feature>
<dbReference type="Gene3D" id="3.20.20.100">
    <property type="entry name" value="NADP-dependent oxidoreductase domain"/>
    <property type="match status" value="1"/>
</dbReference>
<reference evidence="4 5" key="1">
    <citation type="submission" date="2020-08" db="EMBL/GenBank/DDBJ databases">
        <title>Acidobacteriota in marine sediments use diverse sulfur dissimilation pathways.</title>
        <authorList>
            <person name="Wasmund K."/>
        </authorList>
    </citation>
    <scope>NUCLEOTIDE SEQUENCE [LARGE SCALE GENOMIC DNA]</scope>
    <source>
        <strain evidence="4">MAG AM4</strain>
    </source>
</reference>
<organism evidence="4 5">
    <name type="scientific">Candidatus Polarisedimenticola svalbardensis</name>
    <dbReference type="NCBI Taxonomy" id="2886004"/>
    <lineage>
        <taxon>Bacteria</taxon>
        <taxon>Pseudomonadati</taxon>
        <taxon>Acidobacteriota</taxon>
        <taxon>Candidatus Polarisedimenticolia</taxon>
        <taxon>Candidatus Polarisedimenticolales</taxon>
        <taxon>Candidatus Polarisedimenticolaceae</taxon>
        <taxon>Candidatus Polarisedimenticola</taxon>
    </lineage>
</organism>
<accession>A0A8J6Y8Q6</accession>
<dbReference type="InterPro" id="IPR023210">
    <property type="entry name" value="NADP_OxRdtase_dom"/>
</dbReference>
<keyword evidence="2" id="KW-0732">Signal</keyword>
<name>A0A8J6Y8Q6_9BACT</name>
<evidence type="ECO:0000259" key="3">
    <source>
        <dbReference type="Pfam" id="PF00248"/>
    </source>
</evidence>
<dbReference type="PANTHER" id="PTHR43312:SF1">
    <property type="entry name" value="NADP-DEPENDENT OXIDOREDUCTASE DOMAIN-CONTAINING PROTEIN"/>
    <property type="match status" value="1"/>
</dbReference>